<comment type="caution">
    <text evidence="1">The sequence shown here is derived from an EMBL/GenBank/DDBJ whole genome shotgun (WGS) entry which is preliminary data.</text>
</comment>
<dbReference type="Proteomes" id="UP000615446">
    <property type="component" value="Unassembled WGS sequence"/>
</dbReference>
<accession>A0A2Z6R5T8</accession>
<dbReference type="EMBL" id="BLAL01000215">
    <property type="protein sequence ID" value="GES92278.1"/>
    <property type="molecule type" value="Genomic_DNA"/>
</dbReference>
<dbReference type="Proteomes" id="UP000247702">
    <property type="component" value="Unassembled WGS sequence"/>
</dbReference>
<keyword evidence="3" id="KW-1185">Reference proteome</keyword>
<dbReference type="AlphaFoldDB" id="A0A2Z6R5T8"/>
<reference evidence="1 3" key="1">
    <citation type="submission" date="2017-11" db="EMBL/GenBank/DDBJ databases">
        <title>The genome of Rhizophagus clarus HR1 reveals common genetic basis of auxotrophy among arbuscular mycorrhizal fungi.</title>
        <authorList>
            <person name="Kobayashi Y."/>
        </authorList>
    </citation>
    <scope>NUCLEOTIDE SEQUENCE [LARGE SCALE GENOMIC DNA]</scope>
    <source>
        <strain evidence="1 3">HR1</strain>
    </source>
</reference>
<dbReference type="EMBL" id="BEXD01002223">
    <property type="protein sequence ID" value="GBB97475.1"/>
    <property type="molecule type" value="Genomic_DNA"/>
</dbReference>
<evidence type="ECO:0000313" key="3">
    <source>
        <dbReference type="Proteomes" id="UP000247702"/>
    </source>
</evidence>
<evidence type="ECO:0000313" key="1">
    <source>
        <dbReference type="EMBL" id="GBB97475.1"/>
    </source>
</evidence>
<sequence length="76" mass="8957">MESTENEFSFTFIDLLRGFIPQSFISFLSSYLSPSSIRILLGEISLKNTNFTKKQIWIPRCQALFHWENDWGLPLR</sequence>
<proteinExistence type="predicted"/>
<reference evidence="2" key="2">
    <citation type="submission" date="2019-10" db="EMBL/GenBank/DDBJ databases">
        <title>Conservation and host-specific expression of non-tandemly repeated heterogenous ribosome RNA gene in arbuscular mycorrhizal fungi.</title>
        <authorList>
            <person name="Maeda T."/>
            <person name="Kobayashi Y."/>
            <person name="Nakagawa T."/>
            <person name="Ezawa T."/>
            <person name="Yamaguchi K."/>
            <person name="Bino T."/>
            <person name="Nishimoto Y."/>
            <person name="Shigenobu S."/>
            <person name="Kawaguchi M."/>
        </authorList>
    </citation>
    <scope>NUCLEOTIDE SEQUENCE</scope>
    <source>
        <strain evidence="2">HR1</strain>
    </source>
</reference>
<protein>
    <submittedName>
        <fullName evidence="1">Uncharacterized protein</fullName>
    </submittedName>
</protein>
<name>A0A2Z6R5T8_9GLOM</name>
<organism evidence="1 3">
    <name type="scientific">Rhizophagus clarus</name>
    <dbReference type="NCBI Taxonomy" id="94130"/>
    <lineage>
        <taxon>Eukaryota</taxon>
        <taxon>Fungi</taxon>
        <taxon>Fungi incertae sedis</taxon>
        <taxon>Mucoromycota</taxon>
        <taxon>Glomeromycotina</taxon>
        <taxon>Glomeromycetes</taxon>
        <taxon>Glomerales</taxon>
        <taxon>Glomeraceae</taxon>
        <taxon>Rhizophagus</taxon>
    </lineage>
</organism>
<evidence type="ECO:0000313" key="2">
    <source>
        <dbReference type="EMBL" id="GES92278.1"/>
    </source>
</evidence>
<gene>
    <name evidence="2" type="ORF">RCL2_001906500</name>
    <name evidence="1" type="ORF">RclHR1_00030032</name>
</gene>